<sequence>MMFTMLKDFLGIPVIASVFLAILASIVKKYTHFSRRDFFSRSPLEQIEAIKWLRQSKAASSNPLDVAEQQFRLLSLGLHRDRDLSYRLVAFYSSHSQTYIQSLKAILRWPGLYNIHDGKIYPHSHLKWDLPLMLIVILTIMGSEVIESYSREDVSQFILFLTVTLAALIPWFWMLSCALKIFSISKKLNAYILPTIEAEANKEDFSSILNNKYP</sequence>
<evidence type="ECO:0000256" key="1">
    <source>
        <dbReference type="SAM" id="Phobius"/>
    </source>
</evidence>
<evidence type="ECO:0000313" key="3">
    <source>
        <dbReference type="Proteomes" id="UP000460875"/>
    </source>
</evidence>
<keyword evidence="1" id="KW-0812">Transmembrane</keyword>
<name>A0A8T5Z907_ECOLX</name>
<reference evidence="2 3" key="1">
    <citation type="submission" date="2019-12" db="EMBL/GenBank/DDBJ databases">
        <title>Enteriobacteria Tanzani isolates_8377-8380.</title>
        <authorList>
            <person name="Subbiah M."/>
            <person name="Call D."/>
        </authorList>
    </citation>
    <scope>NUCLEOTIDE SEQUENCE [LARGE SCALE GENOMIC DNA]</scope>
    <source>
        <strain evidence="2 3">8379wE2</strain>
    </source>
</reference>
<dbReference type="Proteomes" id="UP000460875">
    <property type="component" value="Unassembled WGS sequence"/>
</dbReference>
<evidence type="ECO:0000313" key="2">
    <source>
        <dbReference type="EMBL" id="MWR37399.1"/>
    </source>
</evidence>
<accession>A0A8T5Z907</accession>
<keyword evidence="1" id="KW-0472">Membrane</keyword>
<protein>
    <submittedName>
        <fullName evidence="2">Uncharacterized protein</fullName>
    </submittedName>
</protein>
<dbReference type="RefSeq" id="WP_050488383.1">
    <property type="nucleotide sequence ID" value="NZ_CP054224.1"/>
</dbReference>
<feature type="transmembrane region" description="Helical" evidence="1">
    <location>
        <begin position="128"/>
        <end position="146"/>
    </location>
</feature>
<comment type="caution">
    <text evidence="2">The sequence shown here is derived from an EMBL/GenBank/DDBJ whole genome shotgun (WGS) entry which is preliminary data.</text>
</comment>
<organism evidence="2 3">
    <name type="scientific">Escherichia coli</name>
    <dbReference type="NCBI Taxonomy" id="562"/>
    <lineage>
        <taxon>Bacteria</taxon>
        <taxon>Pseudomonadati</taxon>
        <taxon>Pseudomonadota</taxon>
        <taxon>Gammaproteobacteria</taxon>
        <taxon>Enterobacterales</taxon>
        <taxon>Enterobacteriaceae</taxon>
        <taxon>Escherichia</taxon>
    </lineage>
</organism>
<dbReference type="EMBL" id="WTQT01000037">
    <property type="protein sequence ID" value="MWR37399.1"/>
    <property type="molecule type" value="Genomic_DNA"/>
</dbReference>
<gene>
    <name evidence="2" type="ORF">GP975_04740</name>
</gene>
<proteinExistence type="predicted"/>
<feature type="transmembrane region" description="Helical" evidence="1">
    <location>
        <begin position="158"/>
        <end position="179"/>
    </location>
</feature>
<dbReference type="AlphaFoldDB" id="A0A8T5Z907"/>
<feature type="transmembrane region" description="Helical" evidence="1">
    <location>
        <begin position="6"/>
        <end position="27"/>
    </location>
</feature>
<keyword evidence="1" id="KW-1133">Transmembrane helix</keyword>